<evidence type="ECO:0008006" key="3">
    <source>
        <dbReference type="Google" id="ProtNLM"/>
    </source>
</evidence>
<comment type="caution">
    <text evidence="1">The sequence shown here is derived from an EMBL/GenBank/DDBJ whole genome shotgun (WGS) entry which is preliminary data.</text>
</comment>
<evidence type="ECO:0000313" key="1">
    <source>
        <dbReference type="EMBL" id="GAA2240604.1"/>
    </source>
</evidence>
<reference evidence="1 2" key="1">
    <citation type="journal article" date="2019" name="Int. J. Syst. Evol. Microbiol.">
        <title>The Global Catalogue of Microorganisms (GCM) 10K type strain sequencing project: providing services to taxonomists for standard genome sequencing and annotation.</title>
        <authorList>
            <consortium name="The Broad Institute Genomics Platform"/>
            <consortium name="The Broad Institute Genome Sequencing Center for Infectious Disease"/>
            <person name="Wu L."/>
            <person name="Ma J."/>
        </authorList>
    </citation>
    <scope>NUCLEOTIDE SEQUENCE [LARGE SCALE GENOMIC DNA]</scope>
    <source>
        <strain evidence="1 2">JCM 7356</strain>
    </source>
</reference>
<dbReference type="EMBL" id="BAAATR010000007">
    <property type="protein sequence ID" value="GAA2240604.1"/>
    <property type="molecule type" value="Genomic_DNA"/>
</dbReference>
<gene>
    <name evidence="1" type="ORF">GCM10010430_22590</name>
</gene>
<accession>A0ABN3DSX6</accession>
<protein>
    <recommendedName>
        <fullName evidence="3">Integrase catalytic domain-containing protein</fullName>
    </recommendedName>
</protein>
<name>A0ABN3DSX6_9ACTN</name>
<evidence type="ECO:0000313" key="2">
    <source>
        <dbReference type="Proteomes" id="UP001500305"/>
    </source>
</evidence>
<organism evidence="1 2">
    <name type="scientific">Kitasatospora cystarginea</name>
    <dbReference type="NCBI Taxonomy" id="58350"/>
    <lineage>
        <taxon>Bacteria</taxon>
        <taxon>Bacillati</taxon>
        <taxon>Actinomycetota</taxon>
        <taxon>Actinomycetes</taxon>
        <taxon>Kitasatosporales</taxon>
        <taxon>Streptomycetaceae</taxon>
        <taxon>Kitasatospora</taxon>
    </lineage>
</organism>
<proteinExistence type="predicted"/>
<sequence>MLPSRQASDLVDGHWRLLTGGQAVPKTLVWDNGAGVGKGRPTAEFAALAGLLASRIYFCRPRDPEAKGVTVRRCSAKRRH</sequence>
<keyword evidence="2" id="KW-1185">Reference proteome</keyword>
<dbReference type="Proteomes" id="UP001500305">
    <property type="component" value="Unassembled WGS sequence"/>
</dbReference>